<dbReference type="SUPFAM" id="SSF50129">
    <property type="entry name" value="GroES-like"/>
    <property type="match status" value="1"/>
</dbReference>
<dbReference type="InterPro" id="IPR036291">
    <property type="entry name" value="NAD(P)-bd_dom_sf"/>
</dbReference>
<keyword evidence="1" id="KW-0521">NADP</keyword>
<dbReference type="InterPro" id="IPR020843">
    <property type="entry name" value="ER"/>
</dbReference>
<reference evidence="4" key="2">
    <citation type="submission" date="2006-01" db="EMBL/GenBank/DDBJ databases">
        <authorList>
            <person name="Lang B.F."/>
            <person name="Burger G."/>
        </authorList>
    </citation>
    <scope>NUCLEOTIDE SEQUENCE</scope>
</reference>
<dbReference type="PANTHER" id="PTHR48106">
    <property type="entry name" value="QUINONE OXIDOREDUCTASE PIG3-RELATED"/>
    <property type="match status" value="1"/>
</dbReference>
<dbReference type="Gene3D" id="3.40.50.720">
    <property type="entry name" value="NAD(P)-binding Rossmann-like Domain"/>
    <property type="match status" value="1"/>
</dbReference>
<proteinExistence type="evidence at transcript level"/>
<keyword evidence="2" id="KW-0560">Oxidoreductase</keyword>
<dbReference type="GO" id="GO:0035925">
    <property type="term" value="F:mRNA 3'-UTR AU-rich region binding"/>
    <property type="evidence" value="ECO:0007669"/>
    <property type="project" value="TreeGrafter"/>
</dbReference>
<evidence type="ECO:0000313" key="4">
    <source>
        <dbReference type="EMBL" id="ABD46628.1"/>
    </source>
</evidence>
<evidence type="ECO:0000256" key="2">
    <source>
        <dbReference type="ARBA" id="ARBA00023002"/>
    </source>
</evidence>
<dbReference type="Gene3D" id="3.90.180.10">
    <property type="entry name" value="Medium-chain alcohol dehydrogenases, catalytic domain"/>
    <property type="match status" value="1"/>
</dbReference>
<dbReference type="PANTHER" id="PTHR48106:SF13">
    <property type="entry name" value="QUINONE OXIDOREDUCTASE-RELATED"/>
    <property type="match status" value="1"/>
</dbReference>
<dbReference type="InterPro" id="IPR013154">
    <property type="entry name" value="ADH-like_N"/>
</dbReference>
<feature type="domain" description="Enoyl reductase (ER)" evidence="3">
    <location>
        <begin position="10"/>
        <end position="189"/>
    </location>
</feature>
<evidence type="ECO:0000259" key="3">
    <source>
        <dbReference type="SMART" id="SM00829"/>
    </source>
</evidence>
<accession>Q27SR0</accession>
<dbReference type="GO" id="GO:0003960">
    <property type="term" value="F:quinone reductase (NADPH) activity"/>
    <property type="evidence" value="ECO:0007669"/>
    <property type="project" value="TreeGrafter"/>
</dbReference>
<sequence length="189" mass="19855">MKGVVCHEYGGAEVMKWEEVALPLPSATQVLVKVYAAGVNYIDTYARRGLPPYNKAGLPMVMGREGAGRVAEVGEAVTQFKPGDAVAFCMVPGSYAQYVCVEEKSLIRVPEGTSFEVAASVLLQGMTAHYLCKSTFPVQPGQRVLVHAASGGVGGLLTQMCHSIGAVVAGTVSTEAKAEEARAHGCDHV</sequence>
<dbReference type="Pfam" id="PF08240">
    <property type="entry name" value="ADH_N"/>
    <property type="match status" value="1"/>
</dbReference>
<dbReference type="SUPFAM" id="SSF51735">
    <property type="entry name" value="NAD(P)-binding Rossmann-fold domains"/>
    <property type="match status" value="1"/>
</dbReference>
<name>Q27SR0_JAKLI</name>
<dbReference type="InterPro" id="IPR011032">
    <property type="entry name" value="GroES-like_sf"/>
</dbReference>
<dbReference type="GO" id="GO:0070402">
    <property type="term" value="F:NADPH binding"/>
    <property type="evidence" value="ECO:0007669"/>
    <property type="project" value="TreeGrafter"/>
</dbReference>
<organism evidence="4">
    <name type="scientific">Jakoba libera</name>
    <name type="common">Flagellate</name>
    <name type="synonym">Cryptobia libera</name>
    <dbReference type="NCBI Taxonomy" id="143017"/>
    <lineage>
        <taxon>Eukaryota</taxon>
        <taxon>Discoba</taxon>
        <taxon>Jakobida</taxon>
        <taxon>Histionina</taxon>
        <taxon>Jakobidae</taxon>
        <taxon>Jakoba</taxon>
    </lineage>
</organism>
<reference evidence="4" key="1">
    <citation type="journal article" date="2006" name="J. Mol. Evol.">
        <title>The frequency of eubacterium-to-eukaryote lateral gene transfers shows significant cross-taxa variation within amoebozoa.</title>
        <authorList>
            <person name="Watkins R.F."/>
            <person name="Gray M.W."/>
        </authorList>
    </citation>
    <scope>NUCLEOTIDE SEQUENCE</scope>
</reference>
<evidence type="ECO:0000256" key="1">
    <source>
        <dbReference type="ARBA" id="ARBA00022857"/>
    </source>
</evidence>
<dbReference type="AlphaFoldDB" id="Q27SR0"/>
<dbReference type="GO" id="GO:0005829">
    <property type="term" value="C:cytosol"/>
    <property type="evidence" value="ECO:0007669"/>
    <property type="project" value="TreeGrafter"/>
</dbReference>
<dbReference type="EMBL" id="DQ384298">
    <property type="protein sequence ID" value="ABD46628.1"/>
    <property type="molecule type" value="mRNA"/>
</dbReference>
<feature type="non-terminal residue" evidence="4">
    <location>
        <position position="189"/>
    </location>
</feature>
<dbReference type="SMART" id="SM00829">
    <property type="entry name" value="PKS_ER"/>
    <property type="match status" value="1"/>
</dbReference>
<protein>
    <submittedName>
        <fullName evidence="4">NADPH:quinone reductase-like protein</fullName>
    </submittedName>
</protein>